<dbReference type="EMBL" id="JACQMI010000005">
    <property type="protein sequence ID" value="MBI4132684.1"/>
    <property type="molecule type" value="Genomic_DNA"/>
</dbReference>
<sequence length="279" mass="32405">MIRQDEEILRAYFRLEEAQRQRLWMQRIWRPETFDWKKRGGPPPMTATKFIRQEELEKLGFGDAHYKEMLRLEEEARAELLRLAKEHPLAPHFDRIRGLSMYLCGAFVAAGGDITRAPTVSAFWKGMGLDVLPHGLHTRGGKEVFPPGSVPRRIRGSIDVERKIPALPHVTRVGEQIRMQILRCQGRMKEFYDRFRAEVDLRHPDRAKMFNMKDALRRTQKLLYACLWQEWRVGYNLSAPQPYAFDILKHPDGGLVRISDFYEPAGSGTDSSETEPEGE</sequence>
<accession>A0A932YYU3</accession>
<dbReference type="AlphaFoldDB" id="A0A932YYU3"/>
<gene>
    <name evidence="1" type="ORF">HY473_01105</name>
</gene>
<protein>
    <submittedName>
        <fullName evidence="1">Uncharacterized protein</fullName>
    </submittedName>
</protein>
<organism evidence="1 2">
    <name type="scientific">Candidatus Sungiibacteriota bacterium</name>
    <dbReference type="NCBI Taxonomy" id="2750080"/>
    <lineage>
        <taxon>Bacteria</taxon>
        <taxon>Candidatus Sungiibacteriota</taxon>
    </lineage>
</organism>
<proteinExistence type="predicted"/>
<name>A0A932YYU3_9BACT</name>
<evidence type="ECO:0000313" key="2">
    <source>
        <dbReference type="Proteomes" id="UP000756703"/>
    </source>
</evidence>
<comment type="caution">
    <text evidence="1">The sequence shown here is derived from an EMBL/GenBank/DDBJ whole genome shotgun (WGS) entry which is preliminary data.</text>
</comment>
<evidence type="ECO:0000313" key="1">
    <source>
        <dbReference type="EMBL" id="MBI4132684.1"/>
    </source>
</evidence>
<reference evidence="1" key="1">
    <citation type="submission" date="2020-07" db="EMBL/GenBank/DDBJ databases">
        <title>Huge and variable diversity of episymbiotic CPR bacteria and DPANN archaea in groundwater ecosystems.</title>
        <authorList>
            <person name="He C.Y."/>
            <person name="Keren R."/>
            <person name="Whittaker M."/>
            <person name="Farag I.F."/>
            <person name="Doudna J."/>
            <person name="Cate J.H.D."/>
            <person name="Banfield J.F."/>
        </authorList>
    </citation>
    <scope>NUCLEOTIDE SEQUENCE</scope>
    <source>
        <strain evidence="1">NC_groundwater_1225_Ag_S-0.1um_56_177</strain>
    </source>
</reference>
<dbReference type="Proteomes" id="UP000756703">
    <property type="component" value="Unassembled WGS sequence"/>
</dbReference>